<protein>
    <submittedName>
        <fullName evidence="1">Uncharacterized protein</fullName>
    </submittedName>
</protein>
<keyword evidence="2" id="KW-1185">Reference proteome</keyword>
<sequence>MIKILKAEYWRQVRLFYDYLRIVLAEETQQSSIDRRFREFKKLAAQSTEFLWQRARAGLPPRPKQERTAANNVTIIANQTKASEYKEEQKEEISEWPNNCDRKR</sequence>
<evidence type="ECO:0000313" key="2">
    <source>
        <dbReference type="Proteomes" id="UP000821845"/>
    </source>
</evidence>
<accession>A0ACB7T198</accession>
<comment type="caution">
    <text evidence="1">The sequence shown here is derived from an EMBL/GenBank/DDBJ whole genome shotgun (WGS) entry which is preliminary data.</text>
</comment>
<organism evidence="1 2">
    <name type="scientific">Hyalomma asiaticum</name>
    <name type="common">Tick</name>
    <dbReference type="NCBI Taxonomy" id="266040"/>
    <lineage>
        <taxon>Eukaryota</taxon>
        <taxon>Metazoa</taxon>
        <taxon>Ecdysozoa</taxon>
        <taxon>Arthropoda</taxon>
        <taxon>Chelicerata</taxon>
        <taxon>Arachnida</taxon>
        <taxon>Acari</taxon>
        <taxon>Parasitiformes</taxon>
        <taxon>Ixodida</taxon>
        <taxon>Ixodoidea</taxon>
        <taxon>Ixodidae</taxon>
        <taxon>Hyalomminae</taxon>
        <taxon>Hyalomma</taxon>
    </lineage>
</organism>
<name>A0ACB7T198_HYAAI</name>
<dbReference type="EMBL" id="CM023482">
    <property type="protein sequence ID" value="KAH6939769.1"/>
    <property type="molecule type" value="Genomic_DNA"/>
</dbReference>
<proteinExistence type="predicted"/>
<evidence type="ECO:0000313" key="1">
    <source>
        <dbReference type="EMBL" id="KAH6939769.1"/>
    </source>
</evidence>
<gene>
    <name evidence="1" type="ORF">HPB50_021573</name>
</gene>
<reference evidence="1" key="1">
    <citation type="submission" date="2020-05" db="EMBL/GenBank/DDBJ databases">
        <title>Large-scale comparative analyses of tick genomes elucidate their genetic diversity and vector capacities.</title>
        <authorList>
            <person name="Jia N."/>
            <person name="Wang J."/>
            <person name="Shi W."/>
            <person name="Du L."/>
            <person name="Sun Y."/>
            <person name="Zhan W."/>
            <person name="Jiang J."/>
            <person name="Wang Q."/>
            <person name="Zhang B."/>
            <person name="Ji P."/>
            <person name="Sakyi L.B."/>
            <person name="Cui X."/>
            <person name="Yuan T."/>
            <person name="Jiang B."/>
            <person name="Yang W."/>
            <person name="Lam T.T.-Y."/>
            <person name="Chang Q."/>
            <person name="Ding S."/>
            <person name="Wang X."/>
            <person name="Zhu J."/>
            <person name="Ruan X."/>
            <person name="Zhao L."/>
            <person name="Wei J."/>
            <person name="Que T."/>
            <person name="Du C."/>
            <person name="Cheng J."/>
            <person name="Dai P."/>
            <person name="Han X."/>
            <person name="Huang E."/>
            <person name="Gao Y."/>
            <person name="Liu J."/>
            <person name="Shao H."/>
            <person name="Ye R."/>
            <person name="Li L."/>
            <person name="Wei W."/>
            <person name="Wang X."/>
            <person name="Wang C."/>
            <person name="Yang T."/>
            <person name="Huo Q."/>
            <person name="Li W."/>
            <person name="Guo W."/>
            <person name="Chen H."/>
            <person name="Zhou L."/>
            <person name="Ni X."/>
            <person name="Tian J."/>
            <person name="Zhou Y."/>
            <person name="Sheng Y."/>
            <person name="Liu T."/>
            <person name="Pan Y."/>
            <person name="Xia L."/>
            <person name="Li J."/>
            <person name="Zhao F."/>
            <person name="Cao W."/>
        </authorList>
    </citation>
    <scope>NUCLEOTIDE SEQUENCE</scope>
    <source>
        <strain evidence="1">Hyas-2018</strain>
    </source>
</reference>
<dbReference type="Proteomes" id="UP000821845">
    <property type="component" value="Chromosome 2"/>
</dbReference>